<evidence type="ECO:0000313" key="3">
    <source>
        <dbReference type="Proteomes" id="UP001597063"/>
    </source>
</evidence>
<dbReference type="PANTHER" id="PTHR48079">
    <property type="entry name" value="PROTEIN YEEZ"/>
    <property type="match status" value="1"/>
</dbReference>
<organism evidence="2 3">
    <name type="scientific">Actinomadura fibrosa</name>
    <dbReference type="NCBI Taxonomy" id="111802"/>
    <lineage>
        <taxon>Bacteria</taxon>
        <taxon>Bacillati</taxon>
        <taxon>Actinomycetota</taxon>
        <taxon>Actinomycetes</taxon>
        <taxon>Streptosporangiales</taxon>
        <taxon>Thermomonosporaceae</taxon>
        <taxon>Actinomadura</taxon>
    </lineage>
</organism>
<name>A0ABW2XBW6_9ACTN</name>
<evidence type="ECO:0000259" key="1">
    <source>
        <dbReference type="Pfam" id="PF01370"/>
    </source>
</evidence>
<dbReference type="SUPFAM" id="SSF51735">
    <property type="entry name" value="NAD(P)-binding Rossmann-fold domains"/>
    <property type="match status" value="1"/>
</dbReference>
<comment type="caution">
    <text evidence="2">The sequence shown here is derived from an EMBL/GenBank/DDBJ whole genome shotgun (WGS) entry which is preliminary data.</text>
</comment>
<feature type="domain" description="NAD-dependent epimerase/dehydratase" evidence="1">
    <location>
        <begin position="3"/>
        <end position="77"/>
    </location>
</feature>
<dbReference type="CDD" id="cd05262">
    <property type="entry name" value="SDR_a7"/>
    <property type="match status" value="1"/>
</dbReference>
<dbReference type="Gene3D" id="3.40.50.720">
    <property type="entry name" value="NAD(P)-binding Rossmann-like Domain"/>
    <property type="match status" value="1"/>
</dbReference>
<dbReference type="Proteomes" id="UP001597063">
    <property type="component" value="Unassembled WGS sequence"/>
</dbReference>
<keyword evidence="3" id="KW-1185">Reference proteome</keyword>
<dbReference type="EMBL" id="JBHTGP010000003">
    <property type="protein sequence ID" value="MFD0683472.1"/>
    <property type="molecule type" value="Genomic_DNA"/>
</dbReference>
<accession>A0ABW2XBW6</accession>
<reference evidence="3" key="1">
    <citation type="journal article" date="2019" name="Int. J. Syst. Evol. Microbiol.">
        <title>The Global Catalogue of Microorganisms (GCM) 10K type strain sequencing project: providing services to taxonomists for standard genome sequencing and annotation.</title>
        <authorList>
            <consortium name="The Broad Institute Genomics Platform"/>
            <consortium name="The Broad Institute Genome Sequencing Center for Infectious Disease"/>
            <person name="Wu L."/>
            <person name="Ma J."/>
        </authorList>
    </citation>
    <scope>NUCLEOTIDE SEQUENCE [LARGE SCALE GENOMIC DNA]</scope>
    <source>
        <strain evidence="3">JCM 9371</strain>
    </source>
</reference>
<sequence>MRVFVTGATGFIGTAVVRELLDAGHEVLGLARSDRAEAALAAAGARAHRGDLDDLDSLRAGAAASDGVVHTAFDHGLDDRTAGEGVIDGAGIDFAGAAAKDRRAVEALGEALAGSGKPLVITGGTSGLAAGRLATEDSVPEPDSLAGLRFAVEEAAMRFAGRGVRVSAVRLPPTVHDEGDHGFVPMLIAVARARGVSAYPGDGANRWPAVHRPDAAHLYRLAVERAPAGSRLHGVGEEGVPVRDIAEAIGRHLDLPVTAVPHEEAADHFGFLGPIFSMDVPASSEATRRRLDWHPAGLGLIADLDKGHYFS</sequence>
<dbReference type="InterPro" id="IPR036291">
    <property type="entry name" value="NAD(P)-bd_dom_sf"/>
</dbReference>
<dbReference type="RefSeq" id="WP_131758335.1">
    <property type="nucleotide sequence ID" value="NZ_CAACUY010000049.1"/>
</dbReference>
<dbReference type="InterPro" id="IPR051783">
    <property type="entry name" value="NAD(P)-dependent_oxidoreduct"/>
</dbReference>
<proteinExistence type="predicted"/>
<evidence type="ECO:0000313" key="2">
    <source>
        <dbReference type="EMBL" id="MFD0683472.1"/>
    </source>
</evidence>
<dbReference type="PANTHER" id="PTHR48079:SF9">
    <property type="entry name" value="PUTATIVE-RELATED"/>
    <property type="match status" value="1"/>
</dbReference>
<dbReference type="Pfam" id="PF01370">
    <property type="entry name" value="Epimerase"/>
    <property type="match status" value="1"/>
</dbReference>
<protein>
    <submittedName>
        <fullName evidence="2">SDR family oxidoreductase</fullName>
    </submittedName>
</protein>
<gene>
    <name evidence="2" type="ORF">ACFQZM_03090</name>
</gene>
<dbReference type="InterPro" id="IPR001509">
    <property type="entry name" value="Epimerase_deHydtase"/>
</dbReference>